<name>A0A937AKB6_9HYPH</name>
<evidence type="ECO:0000313" key="1">
    <source>
        <dbReference type="EMBL" id="MBL0849232.1"/>
    </source>
</evidence>
<protein>
    <submittedName>
        <fullName evidence="1">Uncharacterized protein</fullName>
    </submittedName>
</protein>
<dbReference type="EMBL" id="SEOL01000007">
    <property type="protein sequence ID" value="MBL0849232.1"/>
    <property type="molecule type" value="Genomic_DNA"/>
</dbReference>
<dbReference type="Proteomes" id="UP000736856">
    <property type="component" value="Unassembled WGS sequence"/>
</dbReference>
<organism evidence="1 2">
    <name type="scientific">Candidatus Liberibacter ctenarytainae</name>
    <dbReference type="NCBI Taxonomy" id="2020335"/>
    <lineage>
        <taxon>Bacteria</taxon>
        <taxon>Pseudomonadati</taxon>
        <taxon>Pseudomonadota</taxon>
        <taxon>Alphaproteobacteria</taxon>
        <taxon>Hyphomicrobiales</taxon>
        <taxon>Rhizobiaceae</taxon>
        <taxon>Liberibacter</taxon>
    </lineage>
</organism>
<sequence length="95" mass="11071">MRAKNDIIEEWNEQYTFNVITKKMSQAIGIEKINLMAESHKQYIRYQDAKKAGATAGTNLWDSVANLEYDPSWLRIKQRPFKETLPGSLLKRDHS</sequence>
<comment type="caution">
    <text evidence="1">The sequence shown here is derived from an EMBL/GenBank/DDBJ whole genome shotgun (WGS) entry which is preliminary data.</text>
</comment>
<gene>
    <name evidence="1" type="ORF">EU981_04065</name>
</gene>
<dbReference type="AlphaFoldDB" id="A0A937AKB6"/>
<accession>A0A937AKB6</accession>
<evidence type="ECO:0000313" key="2">
    <source>
        <dbReference type="Proteomes" id="UP000736856"/>
    </source>
</evidence>
<proteinExistence type="predicted"/>
<reference evidence="1" key="1">
    <citation type="submission" date="2019-02" db="EMBL/GenBank/DDBJ databases">
        <title>A novel Candidatus Liberibacter species associated with the New Zealand native fuchsia psyllid, Ctenarytaina fuchsiae.</title>
        <authorList>
            <person name="Thompson S.M."/>
            <person name="Jorgensen N."/>
            <person name="David C."/>
            <person name="Bulman S.R."/>
            <person name="Smith G.R."/>
        </authorList>
    </citation>
    <scope>NUCLEOTIDE SEQUENCE</scope>
    <source>
        <strain evidence="1">Oxford</strain>
    </source>
</reference>